<dbReference type="RefSeq" id="WP_212704368.1">
    <property type="nucleotide sequence ID" value="NZ_CP073581.1"/>
</dbReference>
<name>A0A975JDP3_9RHOB</name>
<feature type="transmembrane region" description="Helical" evidence="4">
    <location>
        <begin position="168"/>
        <end position="188"/>
    </location>
</feature>
<dbReference type="GO" id="GO:0022857">
    <property type="term" value="F:transmembrane transporter activity"/>
    <property type="evidence" value="ECO:0007669"/>
    <property type="project" value="InterPro"/>
</dbReference>
<feature type="transmembrane region" description="Helical" evidence="4">
    <location>
        <begin position="113"/>
        <end position="132"/>
    </location>
</feature>
<dbReference type="PANTHER" id="PTHR11360:SF308">
    <property type="entry name" value="BLL3089 PROTEIN"/>
    <property type="match status" value="1"/>
</dbReference>
<feature type="transmembrane region" description="Helical" evidence="4">
    <location>
        <begin position="51"/>
        <end position="70"/>
    </location>
</feature>
<keyword evidence="3 4" id="KW-0472">Membrane</keyword>
<keyword evidence="1 4" id="KW-0812">Transmembrane</keyword>
<reference evidence="6" key="1">
    <citation type="submission" date="2021-04" db="EMBL/GenBank/DDBJ databases">
        <title>Complete genome sequence for Sulfitobacter sp. strain JK7-1.</title>
        <authorList>
            <person name="Park S.-J."/>
        </authorList>
    </citation>
    <scope>NUCLEOTIDE SEQUENCE</scope>
    <source>
        <strain evidence="6">JK7-1</strain>
    </source>
</reference>
<organism evidence="6 7">
    <name type="scientific">Sulfitobacter albidus</name>
    <dbReference type="NCBI Taxonomy" id="2829501"/>
    <lineage>
        <taxon>Bacteria</taxon>
        <taxon>Pseudomonadati</taxon>
        <taxon>Pseudomonadota</taxon>
        <taxon>Alphaproteobacteria</taxon>
        <taxon>Rhodobacterales</taxon>
        <taxon>Roseobacteraceae</taxon>
        <taxon>Sulfitobacter</taxon>
    </lineage>
</organism>
<evidence type="ECO:0000256" key="3">
    <source>
        <dbReference type="ARBA" id="ARBA00023136"/>
    </source>
</evidence>
<evidence type="ECO:0000313" key="6">
    <source>
        <dbReference type="EMBL" id="QUJ76170.1"/>
    </source>
</evidence>
<feature type="transmembrane region" description="Helical" evidence="4">
    <location>
        <begin position="311"/>
        <end position="336"/>
    </location>
</feature>
<dbReference type="Pfam" id="PF07690">
    <property type="entry name" value="MFS_1"/>
    <property type="match status" value="1"/>
</dbReference>
<evidence type="ECO:0000259" key="5">
    <source>
        <dbReference type="PROSITE" id="PS50850"/>
    </source>
</evidence>
<sequence length="409" mass="44191">MGYIRFLIDNRLFLLAGFLLTFTSSFGQTYFISLFAGEIKGSFGLTDGSWGLVYTIATTASALTMIWAGAFTDRFRVRQLSFWVMILLALACVAMSVVPTALLLIGVIYMLRLMGQGMLSQLGAVAMSRWFIATRGRALSLASMGFAVGQAALPVVFVALLVSLDWRLLWLIAAVCIVAVIPVMQLLLKQERTPQSMAQSDESLGMQGRHWTRAEMLRHPLFYTLILLVLGPSAWGTALFFQQVHLTEVKGWSLGAYVALMPIYTAASIVFTFATGWAIDRFGVKWIVPFQMVPFGVSFLVLAYADTIAMAGVGLVIFGIGQGMQGTATAAFWAVFYGTRHLGAIKAAATALMVFGSAIGPGITGAVIDYGIDFPGQMIPIAGFYFVGALIAGAGVLRYQRDLPTTVVA</sequence>
<feature type="transmembrane region" description="Helical" evidence="4">
    <location>
        <begin position="286"/>
        <end position="305"/>
    </location>
</feature>
<evidence type="ECO:0000256" key="1">
    <source>
        <dbReference type="ARBA" id="ARBA00022692"/>
    </source>
</evidence>
<dbReference type="InterPro" id="IPR020846">
    <property type="entry name" value="MFS_dom"/>
</dbReference>
<evidence type="ECO:0000256" key="2">
    <source>
        <dbReference type="ARBA" id="ARBA00022989"/>
    </source>
</evidence>
<dbReference type="PROSITE" id="PS50850">
    <property type="entry name" value="MFS"/>
    <property type="match status" value="1"/>
</dbReference>
<feature type="transmembrane region" description="Helical" evidence="4">
    <location>
        <begin position="348"/>
        <end position="372"/>
    </location>
</feature>
<proteinExistence type="predicted"/>
<dbReference type="EMBL" id="CP073581">
    <property type="protein sequence ID" value="QUJ76170.1"/>
    <property type="molecule type" value="Genomic_DNA"/>
</dbReference>
<gene>
    <name evidence="6" type="ORF">KDD17_14855</name>
</gene>
<feature type="domain" description="Major facilitator superfamily (MFS) profile" evidence="5">
    <location>
        <begin position="13"/>
        <end position="400"/>
    </location>
</feature>
<dbReference type="SUPFAM" id="SSF103473">
    <property type="entry name" value="MFS general substrate transporter"/>
    <property type="match status" value="1"/>
</dbReference>
<protein>
    <submittedName>
        <fullName evidence="6">MFS transporter</fullName>
    </submittedName>
</protein>
<dbReference type="InterPro" id="IPR050327">
    <property type="entry name" value="Proton-linked_MCT"/>
</dbReference>
<feature type="transmembrane region" description="Helical" evidence="4">
    <location>
        <begin position="221"/>
        <end position="242"/>
    </location>
</feature>
<dbReference type="InterPro" id="IPR036259">
    <property type="entry name" value="MFS_trans_sf"/>
</dbReference>
<dbReference type="Proteomes" id="UP000683291">
    <property type="component" value="Chromosome 1"/>
</dbReference>
<feature type="transmembrane region" description="Helical" evidence="4">
    <location>
        <begin position="254"/>
        <end position="279"/>
    </location>
</feature>
<dbReference type="Gene3D" id="1.20.1250.20">
    <property type="entry name" value="MFS general substrate transporter like domains"/>
    <property type="match status" value="2"/>
</dbReference>
<dbReference type="PANTHER" id="PTHR11360">
    <property type="entry name" value="MONOCARBOXYLATE TRANSPORTER"/>
    <property type="match status" value="1"/>
</dbReference>
<dbReference type="AlphaFoldDB" id="A0A975JDP3"/>
<feature type="transmembrane region" description="Helical" evidence="4">
    <location>
        <begin position="378"/>
        <end position="397"/>
    </location>
</feature>
<feature type="transmembrane region" description="Helical" evidence="4">
    <location>
        <begin position="82"/>
        <end position="107"/>
    </location>
</feature>
<keyword evidence="2 4" id="KW-1133">Transmembrane helix</keyword>
<keyword evidence="7" id="KW-1185">Reference proteome</keyword>
<evidence type="ECO:0000256" key="4">
    <source>
        <dbReference type="SAM" id="Phobius"/>
    </source>
</evidence>
<dbReference type="KEGG" id="sual:KDD17_14855"/>
<dbReference type="InterPro" id="IPR011701">
    <property type="entry name" value="MFS"/>
</dbReference>
<feature type="transmembrane region" description="Helical" evidence="4">
    <location>
        <begin position="139"/>
        <end position="162"/>
    </location>
</feature>
<accession>A0A975JDP3</accession>
<evidence type="ECO:0000313" key="7">
    <source>
        <dbReference type="Proteomes" id="UP000683291"/>
    </source>
</evidence>